<feature type="compositionally biased region" description="Pro residues" evidence="1">
    <location>
        <begin position="187"/>
        <end position="204"/>
    </location>
</feature>
<name>A0A7W9QHB9_9ACTN</name>
<accession>A0A7W9QHB9</accession>
<keyword evidence="3" id="KW-1185">Reference proteome</keyword>
<proteinExistence type="predicted"/>
<evidence type="ECO:0000313" key="2">
    <source>
        <dbReference type="EMBL" id="MBB5939222.1"/>
    </source>
</evidence>
<feature type="compositionally biased region" description="Basic and acidic residues" evidence="1">
    <location>
        <begin position="102"/>
        <end position="112"/>
    </location>
</feature>
<dbReference type="AlphaFoldDB" id="A0A7W9QHB9"/>
<organism evidence="2 3">
    <name type="scientific">Streptomyces zagrosensis</name>
    <dbReference type="NCBI Taxonomy" id="1042984"/>
    <lineage>
        <taxon>Bacteria</taxon>
        <taxon>Bacillati</taxon>
        <taxon>Actinomycetota</taxon>
        <taxon>Actinomycetes</taxon>
        <taxon>Kitasatosporales</taxon>
        <taxon>Streptomycetaceae</taxon>
        <taxon>Streptomyces</taxon>
    </lineage>
</organism>
<evidence type="ECO:0000313" key="3">
    <source>
        <dbReference type="Proteomes" id="UP000588098"/>
    </source>
</evidence>
<evidence type="ECO:0000256" key="1">
    <source>
        <dbReference type="SAM" id="MobiDB-lite"/>
    </source>
</evidence>
<dbReference type="Proteomes" id="UP000588098">
    <property type="component" value="Unassembled WGS sequence"/>
</dbReference>
<reference evidence="2 3" key="1">
    <citation type="submission" date="2020-08" db="EMBL/GenBank/DDBJ databases">
        <title>Genomic Encyclopedia of Type Strains, Phase III (KMG-III): the genomes of soil and plant-associated and newly described type strains.</title>
        <authorList>
            <person name="Whitman W."/>
        </authorList>
    </citation>
    <scope>NUCLEOTIDE SEQUENCE [LARGE SCALE GENOMIC DNA]</scope>
    <source>
        <strain evidence="2 3">CECT 8305</strain>
    </source>
</reference>
<protein>
    <submittedName>
        <fullName evidence="2">Uncharacterized protein</fullName>
    </submittedName>
</protein>
<dbReference type="EMBL" id="JACHJL010000022">
    <property type="protein sequence ID" value="MBB5939222.1"/>
    <property type="molecule type" value="Genomic_DNA"/>
</dbReference>
<feature type="region of interest" description="Disordered" evidence="1">
    <location>
        <begin position="178"/>
        <end position="234"/>
    </location>
</feature>
<comment type="caution">
    <text evidence="2">The sequence shown here is derived from an EMBL/GenBank/DDBJ whole genome shotgun (WGS) entry which is preliminary data.</text>
</comment>
<dbReference type="RefSeq" id="WP_184577960.1">
    <property type="nucleotide sequence ID" value="NZ_JACHJL010000022.1"/>
</dbReference>
<feature type="region of interest" description="Disordered" evidence="1">
    <location>
        <begin position="83"/>
        <end position="135"/>
    </location>
</feature>
<gene>
    <name evidence="2" type="ORF">FHS42_006315</name>
</gene>
<sequence>MITSTVYKTARDEDGNHRSEDEIREVPWVTIAPVVNAIQVLERMVPQGKLLLDRHAHDLRGTRTGAGSLTVHSLGVRVENLHHLGQPEGSSPQAGPRGHPAGPERQDRHRTVSPEPGLAHRPQPRRPGRARDQYGHLRTCVAAGYAARSRDGIHNLLDVETARATINTVADLNAALRTASASAGQPPAGPSTLPPPRPRTPAPSSPARQARQILANPHLAVYDNPHTGDVRIQA</sequence>